<evidence type="ECO:0000256" key="9">
    <source>
        <dbReference type="SAM" id="SignalP"/>
    </source>
</evidence>
<evidence type="ECO:0000256" key="5">
    <source>
        <dbReference type="ARBA" id="ARBA00022764"/>
    </source>
</evidence>
<keyword evidence="5" id="KW-0574">Periplasm</keyword>
<dbReference type="InterPro" id="IPR001829">
    <property type="entry name" value="Pili_assmbl_chaperone_bac"/>
</dbReference>
<proteinExistence type="inferred from homology"/>
<evidence type="ECO:0000256" key="4">
    <source>
        <dbReference type="ARBA" id="ARBA00022729"/>
    </source>
</evidence>
<evidence type="ECO:0000256" key="1">
    <source>
        <dbReference type="ARBA" id="ARBA00004418"/>
    </source>
</evidence>
<protein>
    <submittedName>
        <fullName evidence="12">Pilus assembly protein</fullName>
    </submittedName>
</protein>
<comment type="similarity">
    <text evidence="2 8">Belongs to the periplasmic pilus chaperone family.</text>
</comment>
<keyword evidence="4 9" id="KW-0732">Signal</keyword>
<dbReference type="SUPFAM" id="SSF49354">
    <property type="entry name" value="PapD-like"/>
    <property type="match status" value="1"/>
</dbReference>
<dbReference type="SUPFAM" id="SSF49584">
    <property type="entry name" value="Periplasmic chaperone C-domain"/>
    <property type="match status" value="1"/>
</dbReference>
<keyword evidence="6 8" id="KW-0143">Chaperone</keyword>
<feature type="signal peptide" evidence="9">
    <location>
        <begin position="1"/>
        <end position="25"/>
    </location>
</feature>
<dbReference type="InterPro" id="IPR036316">
    <property type="entry name" value="Pili_assmbl_chap_C_dom_sf"/>
</dbReference>
<keyword evidence="7" id="KW-0393">Immunoglobulin domain</keyword>
<dbReference type="RefSeq" id="WP_060348257.1">
    <property type="nucleotide sequence ID" value="NZ_LPLZ01000069.1"/>
</dbReference>
<dbReference type="InterPro" id="IPR050643">
    <property type="entry name" value="Periplasmic_pilus_chap"/>
</dbReference>
<feature type="domain" description="Pili assembly chaperone N-terminal" evidence="10">
    <location>
        <begin position="26"/>
        <end position="148"/>
    </location>
</feature>
<keyword evidence="3" id="KW-1029">Fimbrium biogenesis</keyword>
<dbReference type="InterPro" id="IPR016148">
    <property type="entry name" value="Pili_assmbl_chaperone_C"/>
</dbReference>
<evidence type="ECO:0000313" key="13">
    <source>
        <dbReference type="Proteomes" id="UP000068016"/>
    </source>
</evidence>
<dbReference type="AlphaFoldDB" id="A0A119VEV7"/>
<evidence type="ECO:0000313" key="12">
    <source>
        <dbReference type="EMBL" id="KWN07834.1"/>
    </source>
</evidence>
<evidence type="ECO:0000259" key="10">
    <source>
        <dbReference type="Pfam" id="PF00345"/>
    </source>
</evidence>
<dbReference type="PRINTS" id="PR00969">
    <property type="entry name" value="CHAPERONPILI"/>
</dbReference>
<evidence type="ECO:0000256" key="2">
    <source>
        <dbReference type="ARBA" id="ARBA00007399"/>
    </source>
</evidence>
<dbReference type="PROSITE" id="PS00635">
    <property type="entry name" value="PILI_CHAPERONE"/>
    <property type="match status" value="1"/>
</dbReference>
<dbReference type="InterPro" id="IPR013783">
    <property type="entry name" value="Ig-like_fold"/>
</dbReference>
<dbReference type="PANTHER" id="PTHR30251:SF2">
    <property type="entry name" value="FIMBRIAL CHAPERONE YADV-RELATED"/>
    <property type="match status" value="1"/>
</dbReference>
<evidence type="ECO:0000256" key="7">
    <source>
        <dbReference type="ARBA" id="ARBA00023319"/>
    </source>
</evidence>
<dbReference type="Pfam" id="PF02753">
    <property type="entry name" value="PapD_C"/>
    <property type="match status" value="1"/>
</dbReference>
<feature type="chain" id="PRO_5007163155" evidence="9">
    <location>
        <begin position="26"/>
        <end position="252"/>
    </location>
</feature>
<dbReference type="InterPro" id="IPR008962">
    <property type="entry name" value="PapD-like_sf"/>
</dbReference>
<comment type="subcellular location">
    <subcellularLocation>
        <location evidence="1 8">Periplasm</location>
    </subcellularLocation>
</comment>
<dbReference type="GO" id="GO:0071555">
    <property type="term" value="P:cell wall organization"/>
    <property type="evidence" value="ECO:0007669"/>
    <property type="project" value="InterPro"/>
</dbReference>
<dbReference type="Proteomes" id="UP000068016">
    <property type="component" value="Unassembled WGS sequence"/>
</dbReference>
<dbReference type="PANTHER" id="PTHR30251">
    <property type="entry name" value="PILUS ASSEMBLY CHAPERONE"/>
    <property type="match status" value="1"/>
</dbReference>
<feature type="domain" description="Pili assembly chaperone C-terminal" evidence="11">
    <location>
        <begin position="177"/>
        <end position="238"/>
    </location>
</feature>
<name>A0A119VEV7_9BURK</name>
<sequence>MKWTKSKGLAALACCAVLWAHCVQASVVITGTRVLFPGDSREVTVRLLNDGKTPVLVQTWLDTGDEKSAPEKIAVPFVLTPSMFRLDPAKGQSLRMLYTGEPLPADRESLFWLNVLEVPPKADGNEGANKVQLAFRTRIKVMFRPAGLPGEAGAAAEQLRWEIVPGQDGRGVALKASNPTPYVVNLGELTLEAAGRKYTLKPGFIRPQDATLFPVPGLSTVPADGTVQSSRIDDWGVVRPVKPFHIGGSAHD</sequence>
<evidence type="ECO:0000256" key="8">
    <source>
        <dbReference type="RuleBase" id="RU003918"/>
    </source>
</evidence>
<dbReference type="EMBL" id="LPLZ01000069">
    <property type="protein sequence ID" value="KWN07834.1"/>
    <property type="molecule type" value="Genomic_DNA"/>
</dbReference>
<dbReference type="Pfam" id="PF00345">
    <property type="entry name" value="PapD_N"/>
    <property type="match status" value="1"/>
</dbReference>
<organism evidence="12 13">
    <name type="scientific">Burkholderia territorii</name>
    <dbReference type="NCBI Taxonomy" id="1503055"/>
    <lineage>
        <taxon>Bacteria</taxon>
        <taxon>Pseudomonadati</taxon>
        <taxon>Pseudomonadota</taxon>
        <taxon>Betaproteobacteria</taxon>
        <taxon>Burkholderiales</taxon>
        <taxon>Burkholderiaceae</taxon>
        <taxon>Burkholderia</taxon>
        <taxon>Burkholderia cepacia complex</taxon>
    </lineage>
</organism>
<comment type="caution">
    <text evidence="12">The sequence shown here is derived from an EMBL/GenBank/DDBJ whole genome shotgun (WGS) entry which is preliminary data.</text>
</comment>
<dbReference type="InterPro" id="IPR016147">
    <property type="entry name" value="Pili_assmbl_chaperone_N"/>
</dbReference>
<gene>
    <name evidence="12" type="ORF">WT83_24985</name>
</gene>
<evidence type="ECO:0000259" key="11">
    <source>
        <dbReference type="Pfam" id="PF02753"/>
    </source>
</evidence>
<dbReference type="Gene3D" id="2.60.40.10">
    <property type="entry name" value="Immunoglobulins"/>
    <property type="match status" value="2"/>
</dbReference>
<evidence type="ECO:0000256" key="3">
    <source>
        <dbReference type="ARBA" id="ARBA00022558"/>
    </source>
</evidence>
<reference evidence="12 13" key="1">
    <citation type="submission" date="2015-11" db="EMBL/GenBank/DDBJ databases">
        <title>Expanding the genomic diversity of Burkholderia species for the development of highly accurate diagnostics.</title>
        <authorList>
            <person name="Sahl J."/>
            <person name="Keim P."/>
            <person name="Wagner D."/>
        </authorList>
    </citation>
    <scope>NUCLEOTIDE SEQUENCE [LARGE SCALE GENOMIC DNA]</scope>
    <source>
        <strain evidence="12 13">MSMB793WGS</strain>
    </source>
</reference>
<dbReference type="FunFam" id="2.60.40.10:FF:000458">
    <property type="entry name" value="Molecular chaperone FimC"/>
    <property type="match status" value="1"/>
</dbReference>
<dbReference type="GO" id="GO:0030288">
    <property type="term" value="C:outer membrane-bounded periplasmic space"/>
    <property type="evidence" value="ECO:0007669"/>
    <property type="project" value="InterPro"/>
</dbReference>
<dbReference type="InterPro" id="IPR018046">
    <property type="entry name" value="Pili_assmbl_chaperone_CS"/>
</dbReference>
<evidence type="ECO:0000256" key="6">
    <source>
        <dbReference type="ARBA" id="ARBA00023186"/>
    </source>
</evidence>
<accession>A0A119VEV7</accession>